<evidence type="ECO:0000256" key="1">
    <source>
        <dbReference type="SAM" id="SignalP"/>
    </source>
</evidence>
<evidence type="ECO:0000313" key="2">
    <source>
        <dbReference type="EMBL" id="MFC7385068.1"/>
    </source>
</evidence>
<feature type="signal peptide" evidence="1">
    <location>
        <begin position="1"/>
        <end position="21"/>
    </location>
</feature>
<proteinExistence type="predicted"/>
<accession>A0ABW2P7H3</accession>
<dbReference type="RefSeq" id="WP_380828934.1">
    <property type="nucleotide sequence ID" value="NZ_JBHTCG010000015.1"/>
</dbReference>
<feature type="chain" id="PRO_5045732464" evidence="1">
    <location>
        <begin position="22"/>
        <end position="186"/>
    </location>
</feature>
<keyword evidence="1" id="KW-0732">Signal</keyword>
<keyword evidence="3" id="KW-1185">Reference proteome</keyword>
<comment type="caution">
    <text evidence="2">The sequence shown here is derived from an EMBL/GenBank/DDBJ whole genome shotgun (WGS) entry which is preliminary data.</text>
</comment>
<dbReference type="Proteomes" id="UP001596496">
    <property type="component" value="Unassembled WGS sequence"/>
</dbReference>
<reference evidence="3" key="1">
    <citation type="journal article" date="2019" name="Int. J. Syst. Evol. Microbiol.">
        <title>The Global Catalogue of Microorganisms (GCM) 10K type strain sequencing project: providing services to taxonomists for standard genome sequencing and annotation.</title>
        <authorList>
            <consortium name="The Broad Institute Genomics Platform"/>
            <consortium name="The Broad Institute Genome Sequencing Center for Infectious Disease"/>
            <person name="Wu L."/>
            <person name="Ma J."/>
        </authorList>
    </citation>
    <scope>NUCLEOTIDE SEQUENCE [LARGE SCALE GENOMIC DNA]</scope>
    <source>
        <strain evidence="3">CECT 7649</strain>
    </source>
</reference>
<gene>
    <name evidence="2" type="ORF">ACFQSB_22855</name>
</gene>
<evidence type="ECO:0000313" key="3">
    <source>
        <dbReference type="Proteomes" id="UP001596496"/>
    </source>
</evidence>
<organism evidence="2 3">
    <name type="scientific">Sphaerisporangium rhizosphaerae</name>
    <dbReference type="NCBI Taxonomy" id="2269375"/>
    <lineage>
        <taxon>Bacteria</taxon>
        <taxon>Bacillati</taxon>
        <taxon>Actinomycetota</taxon>
        <taxon>Actinomycetes</taxon>
        <taxon>Streptosporangiales</taxon>
        <taxon>Streptosporangiaceae</taxon>
        <taxon>Sphaerisporangium</taxon>
    </lineage>
</organism>
<name>A0ABW2P7H3_9ACTN</name>
<protein>
    <submittedName>
        <fullName evidence="2">Uncharacterized protein</fullName>
    </submittedName>
</protein>
<sequence length="186" mass="19505">MPVLVMIAMVLIVSAIGDSAAAPTSSGPPVASASPSWCDQPPSRALVRPGGGAVTFPEVSYAVDHAGGRPRIDLGGSYQGVVDEGERVAVIMREPAGSYDRVAGDLPGEGGYSYQGEVRLDERAHCWTALALGSRLAWSPAGRPVWHVYLVLVPVDFAVMSVSARGRVEDGVFSALRVLADFLVTE</sequence>
<dbReference type="EMBL" id="JBHTCG010000015">
    <property type="protein sequence ID" value="MFC7385068.1"/>
    <property type="molecule type" value="Genomic_DNA"/>
</dbReference>